<dbReference type="AlphaFoldDB" id="A0A921F6M0"/>
<gene>
    <name evidence="2" type="ORF">K8V00_01750</name>
</gene>
<dbReference type="Proteomes" id="UP000707535">
    <property type="component" value="Unassembled WGS sequence"/>
</dbReference>
<organism evidence="2 3">
    <name type="scientific">Ligilactobacillus acidipiscis</name>
    <dbReference type="NCBI Taxonomy" id="89059"/>
    <lineage>
        <taxon>Bacteria</taxon>
        <taxon>Bacillati</taxon>
        <taxon>Bacillota</taxon>
        <taxon>Bacilli</taxon>
        <taxon>Lactobacillales</taxon>
        <taxon>Lactobacillaceae</taxon>
        <taxon>Ligilactobacillus</taxon>
    </lineage>
</organism>
<reference evidence="2" key="2">
    <citation type="submission" date="2021-09" db="EMBL/GenBank/DDBJ databases">
        <authorList>
            <person name="Gilroy R."/>
        </authorList>
    </citation>
    <scope>NUCLEOTIDE SEQUENCE</scope>
    <source>
        <strain evidence="2">CHK174-6876</strain>
    </source>
</reference>
<evidence type="ECO:0000256" key="1">
    <source>
        <dbReference type="SAM" id="MobiDB-lite"/>
    </source>
</evidence>
<name>A0A921F6M0_9LACO</name>
<reference evidence="2" key="1">
    <citation type="journal article" date="2021" name="PeerJ">
        <title>Extensive microbial diversity within the chicken gut microbiome revealed by metagenomics and culture.</title>
        <authorList>
            <person name="Gilroy R."/>
            <person name="Ravi A."/>
            <person name="Getino M."/>
            <person name="Pursley I."/>
            <person name="Horton D.L."/>
            <person name="Alikhan N.F."/>
            <person name="Baker D."/>
            <person name="Gharbi K."/>
            <person name="Hall N."/>
            <person name="Watson M."/>
            <person name="Adriaenssens E.M."/>
            <person name="Foster-Nyarko E."/>
            <person name="Jarju S."/>
            <person name="Secka A."/>
            <person name="Antonio M."/>
            <person name="Oren A."/>
            <person name="Chaudhuri R.R."/>
            <person name="La Ragione R."/>
            <person name="Hildebrand F."/>
            <person name="Pallen M.J."/>
        </authorList>
    </citation>
    <scope>NUCLEOTIDE SEQUENCE</scope>
    <source>
        <strain evidence="2">CHK174-6876</strain>
    </source>
</reference>
<dbReference type="EMBL" id="DYXG01000018">
    <property type="protein sequence ID" value="HJE96320.1"/>
    <property type="molecule type" value="Genomic_DNA"/>
</dbReference>
<comment type="caution">
    <text evidence="2">The sequence shown here is derived from an EMBL/GenBank/DDBJ whole genome shotgun (WGS) entry which is preliminary data.</text>
</comment>
<proteinExistence type="predicted"/>
<protein>
    <submittedName>
        <fullName evidence="2">Uncharacterized protein</fullName>
    </submittedName>
</protein>
<evidence type="ECO:0000313" key="2">
    <source>
        <dbReference type="EMBL" id="HJE96320.1"/>
    </source>
</evidence>
<evidence type="ECO:0000313" key="3">
    <source>
        <dbReference type="Proteomes" id="UP000707535"/>
    </source>
</evidence>
<accession>A0A921F6M0</accession>
<sequence>MAYTKQTWGTYQYDESKSLAENITAAEAANALVTVDKIKHIEDGIANEQVGPAGKDGATGTKGADGKAGASIKSIKLTKDEGGLITGGTATLTDNTTAPITVE</sequence>
<feature type="region of interest" description="Disordered" evidence="1">
    <location>
        <begin position="48"/>
        <end position="67"/>
    </location>
</feature>
<feature type="compositionally biased region" description="Low complexity" evidence="1">
    <location>
        <begin position="53"/>
        <end position="67"/>
    </location>
</feature>